<dbReference type="PROSITE" id="PS52016">
    <property type="entry name" value="TONB_DEPENDENT_REC_3"/>
    <property type="match status" value="1"/>
</dbReference>
<dbReference type="InterPro" id="IPR023997">
    <property type="entry name" value="TonB-dep_OMP_SusC/RagA_CS"/>
</dbReference>
<keyword evidence="2" id="KW-0732">Signal</keyword>
<dbReference type="Gene3D" id="2.60.40.1120">
    <property type="entry name" value="Carboxypeptidase-like, regulatory domain"/>
    <property type="match status" value="1"/>
</dbReference>
<name>A0A1I1KU93_9SPHI</name>
<dbReference type="NCBIfam" id="TIGR04056">
    <property type="entry name" value="OMP_RagA_SusC"/>
    <property type="match status" value="1"/>
</dbReference>
<accession>A0A1I1KU93</accession>
<proteinExistence type="inferred from homology"/>
<dbReference type="OrthoDB" id="9768177at2"/>
<keyword evidence="1" id="KW-0472">Membrane</keyword>
<dbReference type="InterPro" id="IPR037066">
    <property type="entry name" value="Plug_dom_sf"/>
</dbReference>
<dbReference type="SUPFAM" id="SSF56935">
    <property type="entry name" value="Porins"/>
    <property type="match status" value="1"/>
</dbReference>
<evidence type="ECO:0000313" key="4">
    <source>
        <dbReference type="EMBL" id="SFC64397.1"/>
    </source>
</evidence>
<dbReference type="GO" id="GO:0009279">
    <property type="term" value="C:cell outer membrane"/>
    <property type="evidence" value="ECO:0007669"/>
    <property type="project" value="UniProtKB-SubCell"/>
</dbReference>
<evidence type="ECO:0000259" key="3">
    <source>
        <dbReference type="Pfam" id="PF07715"/>
    </source>
</evidence>
<reference evidence="4 5" key="1">
    <citation type="submission" date="2016-10" db="EMBL/GenBank/DDBJ databases">
        <authorList>
            <person name="de Groot N.N."/>
        </authorList>
    </citation>
    <scope>NUCLEOTIDE SEQUENCE [LARGE SCALE GENOMIC DNA]</scope>
    <source>
        <strain evidence="4 5">DSM 22900</strain>
    </source>
</reference>
<feature type="chain" id="PRO_5011663929" evidence="2">
    <location>
        <begin position="28"/>
        <end position="1022"/>
    </location>
</feature>
<organism evidence="4 5">
    <name type="scientific">Parapedobacter composti</name>
    <dbReference type="NCBI Taxonomy" id="623281"/>
    <lineage>
        <taxon>Bacteria</taxon>
        <taxon>Pseudomonadati</taxon>
        <taxon>Bacteroidota</taxon>
        <taxon>Sphingobacteriia</taxon>
        <taxon>Sphingobacteriales</taxon>
        <taxon>Sphingobacteriaceae</taxon>
        <taxon>Parapedobacter</taxon>
    </lineage>
</organism>
<dbReference type="STRING" id="623281.SAMN05421747_11735"/>
<dbReference type="EMBL" id="FOLL01000017">
    <property type="protein sequence ID" value="SFC64397.1"/>
    <property type="molecule type" value="Genomic_DNA"/>
</dbReference>
<keyword evidence="1" id="KW-0812">Transmembrane</keyword>
<dbReference type="RefSeq" id="WP_090974579.1">
    <property type="nucleotide sequence ID" value="NZ_FOLL01000017.1"/>
</dbReference>
<dbReference type="InterPro" id="IPR023996">
    <property type="entry name" value="TonB-dep_OMP_SusC/RagA"/>
</dbReference>
<gene>
    <name evidence="4" type="ORF">SAMN05421747_11735</name>
</gene>
<protein>
    <submittedName>
        <fullName evidence="4">TonB-linked outer membrane protein, SusC/RagA family</fullName>
    </submittedName>
</protein>
<dbReference type="Gene3D" id="2.170.130.10">
    <property type="entry name" value="TonB-dependent receptor, plug domain"/>
    <property type="match status" value="1"/>
</dbReference>
<evidence type="ECO:0000313" key="5">
    <source>
        <dbReference type="Proteomes" id="UP000199577"/>
    </source>
</evidence>
<dbReference type="SUPFAM" id="SSF49464">
    <property type="entry name" value="Carboxypeptidase regulatory domain-like"/>
    <property type="match status" value="1"/>
</dbReference>
<comment type="subcellular location">
    <subcellularLocation>
        <location evidence="1">Cell outer membrane</location>
        <topology evidence="1">Multi-pass membrane protein</topology>
    </subcellularLocation>
</comment>
<dbReference type="InterPro" id="IPR039426">
    <property type="entry name" value="TonB-dep_rcpt-like"/>
</dbReference>
<dbReference type="FunFam" id="2.170.130.10:FF:000003">
    <property type="entry name" value="SusC/RagA family TonB-linked outer membrane protein"/>
    <property type="match status" value="1"/>
</dbReference>
<keyword evidence="5" id="KW-1185">Reference proteome</keyword>
<evidence type="ECO:0000256" key="2">
    <source>
        <dbReference type="SAM" id="SignalP"/>
    </source>
</evidence>
<feature type="signal peptide" evidence="2">
    <location>
        <begin position="1"/>
        <end position="27"/>
    </location>
</feature>
<dbReference type="InterPro" id="IPR012910">
    <property type="entry name" value="Plug_dom"/>
</dbReference>
<dbReference type="InterPro" id="IPR008969">
    <property type="entry name" value="CarboxyPept-like_regulatory"/>
</dbReference>
<dbReference type="Proteomes" id="UP000199577">
    <property type="component" value="Unassembled WGS sequence"/>
</dbReference>
<keyword evidence="1" id="KW-0998">Cell outer membrane</keyword>
<comment type="similarity">
    <text evidence="1">Belongs to the TonB-dependent receptor family.</text>
</comment>
<keyword evidence="1" id="KW-1134">Transmembrane beta strand</keyword>
<sequence length="1022" mass="113149">MNNCFCYLLRTLCIVIAGGFASGLCNAKPVSAQAASGRVIEVRGKVTDTAGNILTGVSVMVKGTNRGTATDSNGRYIIDVPDDAILVFSIVGYVPKEIPVEGREVIDVALQPEGQLDEVVVVGFGTQKKISVTGAVSTISMREVERTSTPSLSNAIAGKIPGLISRQGSGEPGYDGAGLIIRGIGSWVSRNPLILVDGVQRDLNTISPQEIESFSILKDASATAVYGIRGANGVILINTKRGKVGKPSVTLRSEVASLTNLRMRDYINGVEYALLMNEALVNVGKSPQWNEAELEKFRSGSDPYLYPNVDWIDTVFKRTTMQTINNLSITGGNEFVKYFTNVGYILQDGIYKADNLNAYNTNANLNRYTFRSNVDINLNSELQLNLGLGGIMDDRNYPGGGAAGIFAGATNTSPIAFPVRNPDGTPGGSGIYLGSNPWAQSTQTGYSVEAHSTLQATFGGRWDLSRLLLQGLSLNGRFGYDYYNHNKTLRYKQFPVRQYIGADPETGEDRYVVHREEQPLGYQIIQNANRAIYLEGVVNYERSFNEHEVSAMLLYNQRDYINQTAGTSLANIPSRNQGVAGRVTYNFKNTYLLEVNAGYNGSENFPKGSRFGFFPSISAGYVVSNESFWKLSAINSLKIRMSHGQVGSDAIGGRRFLFLTDINKNGESYLFGRGQQYWQGIMENQIGVPDVSWEISTKTNAGFDIALFDNWITAQVDFFNEKRDKILLRRDQVPSIVGFQPVSIPYGNLGKASNKGVDAMLEIKRTTRGGLYYSFRGNITYAKNEVIENDEPPQLYPYLSGIGERIDQPWGFVAEGFFESDEEIDNWYDQQALGGRPRIGDIKYLDLNGDNVINTYDQRAIGFARTPELMYGFGGTWAYKGFDLSVFFMGAARTSVFLEGRNFYPFNEGLGVFNIFREYYDNRWTPDNPNPLYPAVSDGNNANNFRRSTIWQKDASYLRLRNVEIGYTLSEAALRTLKVASFRVFANGTNLYTWDTLKVIDPESDNGYPIQMGLNVGVQINF</sequence>
<dbReference type="NCBIfam" id="TIGR04057">
    <property type="entry name" value="SusC_RagA_signa"/>
    <property type="match status" value="1"/>
</dbReference>
<dbReference type="AlphaFoldDB" id="A0A1I1KU93"/>
<keyword evidence="1" id="KW-0813">Transport</keyword>
<evidence type="ECO:0000256" key="1">
    <source>
        <dbReference type="PROSITE-ProRule" id="PRU01360"/>
    </source>
</evidence>
<dbReference type="Pfam" id="PF07715">
    <property type="entry name" value="Plug"/>
    <property type="match status" value="1"/>
</dbReference>
<feature type="domain" description="TonB-dependent receptor plug" evidence="3">
    <location>
        <begin position="129"/>
        <end position="234"/>
    </location>
</feature>
<dbReference type="Pfam" id="PF13715">
    <property type="entry name" value="CarbopepD_reg_2"/>
    <property type="match status" value="1"/>
</dbReference>